<dbReference type="GO" id="GO:0005739">
    <property type="term" value="C:mitochondrion"/>
    <property type="evidence" value="ECO:0007669"/>
    <property type="project" value="TreeGrafter"/>
</dbReference>
<feature type="domain" description="GCVT N-terminal" evidence="2">
    <location>
        <begin position="35"/>
        <end position="268"/>
    </location>
</feature>
<dbReference type="InterPro" id="IPR013977">
    <property type="entry name" value="GcvT_C"/>
</dbReference>
<gene>
    <name evidence="4" type="ORF">METZ01_LOCUS102996</name>
</gene>
<proteinExistence type="predicted"/>
<dbReference type="InterPro" id="IPR027266">
    <property type="entry name" value="TrmE/GcvT-like"/>
</dbReference>
<dbReference type="Gene3D" id="3.30.1360.120">
    <property type="entry name" value="Probable tRNA modification gtpase trme, domain 1"/>
    <property type="match status" value="1"/>
</dbReference>
<feature type="domain" description="Aminomethyltransferase C-terminal" evidence="3">
    <location>
        <begin position="297"/>
        <end position="366"/>
    </location>
</feature>
<dbReference type="EMBL" id="UINC01011349">
    <property type="protein sequence ID" value="SVA50142.1"/>
    <property type="molecule type" value="Genomic_DNA"/>
</dbReference>
<evidence type="ECO:0000256" key="1">
    <source>
        <dbReference type="ARBA" id="ARBA00022946"/>
    </source>
</evidence>
<accession>A0A381WCE5</accession>
<dbReference type="Pfam" id="PF08669">
    <property type="entry name" value="GCV_T_C"/>
    <property type="match status" value="1"/>
</dbReference>
<organism evidence="4">
    <name type="scientific">marine metagenome</name>
    <dbReference type="NCBI Taxonomy" id="408172"/>
    <lineage>
        <taxon>unclassified sequences</taxon>
        <taxon>metagenomes</taxon>
        <taxon>ecological metagenomes</taxon>
    </lineage>
</organism>
<dbReference type="AlphaFoldDB" id="A0A381WCE5"/>
<dbReference type="InterPro" id="IPR029043">
    <property type="entry name" value="GcvT/YgfZ_C"/>
</dbReference>
<dbReference type="PANTHER" id="PTHR43757:SF14">
    <property type="entry name" value="GLYCINE CLEAVAGE T-PROTEIN FAMILY"/>
    <property type="match status" value="1"/>
</dbReference>
<dbReference type="SUPFAM" id="SSF103025">
    <property type="entry name" value="Folate-binding domain"/>
    <property type="match status" value="1"/>
</dbReference>
<dbReference type="PANTHER" id="PTHR43757">
    <property type="entry name" value="AMINOMETHYLTRANSFERASE"/>
    <property type="match status" value="1"/>
</dbReference>
<reference evidence="4" key="1">
    <citation type="submission" date="2018-05" db="EMBL/GenBank/DDBJ databases">
        <authorList>
            <person name="Lanie J.A."/>
            <person name="Ng W.-L."/>
            <person name="Kazmierczak K.M."/>
            <person name="Andrzejewski T.M."/>
            <person name="Davidsen T.M."/>
            <person name="Wayne K.J."/>
            <person name="Tettelin H."/>
            <person name="Glass J.I."/>
            <person name="Rusch D."/>
            <person name="Podicherti R."/>
            <person name="Tsui H.-C.T."/>
            <person name="Winkler M.E."/>
        </authorList>
    </citation>
    <scope>NUCLEOTIDE SEQUENCE</scope>
</reference>
<dbReference type="InterPro" id="IPR006222">
    <property type="entry name" value="GCVT_N"/>
</dbReference>
<evidence type="ECO:0008006" key="5">
    <source>
        <dbReference type="Google" id="ProtNLM"/>
    </source>
</evidence>
<keyword evidence="1" id="KW-0809">Transit peptide</keyword>
<evidence type="ECO:0000259" key="3">
    <source>
        <dbReference type="Pfam" id="PF08669"/>
    </source>
</evidence>
<evidence type="ECO:0000259" key="2">
    <source>
        <dbReference type="Pfam" id="PF01571"/>
    </source>
</evidence>
<sequence length="376" mass="41457">MYIKNLLWRTQSVSEPSFCEIRGARVVRHLGDPIEEYESAANTVAIRDRSHRARLSVEGKEPLLALQGILTARMPIAPTIVAKDVWQGRSFYSAVLTPKARVVTDLNIMWGVQPEREILFLDVPYIGITPLTEYLGRVLPPRLARINDISEKTGLLTLMGPEAAEVVVRLLSSRGSRVTDLSNWGEGDYVLSQEGETEVRIVKTMEVLGGGWNVFASRNMIEDLWTYFLGQGIQPVGASVWEILRVEGGVPAFGQDVGDSTLFPETGLVDKAIDHNKGCYTGQEVIVRVRDRGRVNRLLCGFHLHGDIAPRNGEVLLVQDRKVGWLTTIVESPRAGGLVALGYLRQDLAPNDIITVGAPTGPEVKAVPLGPDWLSY</sequence>
<dbReference type="InterPro" id="IPR028896">
    <property type="entry name" value="GcvT/YgfZ/DmdA"/>
</dbReference>
<dbReference type="Pfam" id="PF01571">
    <property type="entry name" value="GCV_T"/>
    <property type="match status" value="1"/>
</dbReference>
<dbReference type="InterPro" id="IPR017703">
    <property type="entry name" value="YgfZ/GCV_T_CS"/>
</dbReference>
<dbReference type="SUPFAM" id="SSF101790">
    <property type="entry name" value="Aminomethyltransferase beta-barrel domain"/>
    <property type="match status" value="1"/>
</dbReference>
<evidence type="ECO:0000313" key="4">
    <source>
        <dbReference type="EMBL" id="SVA50142.1"/>
    </source>
</evidence>
<dbReference type="PIRSF" id="PIRSF006487">
    <property type="entry name" value="GcvT"/>
    <property type="match status" value="1"/>
</dbReference>
<dbReference type="NCBIfam" id="TIGR03317">
    <property type="entry name" value="ygfZ_signature"/>
    <property type="match status" value="1"/>
</dbReference>
<name>A0A381WCE5_9ZZZZ</name>
<protein>
    <recommendedName>
        <fullName evidence="5">Aminomethyltransferase folate-binding domain-containing protein</fullName>
    </recommendedName>
</protein>